<dbReference type="PANTHER" id="PTHR45267:SF2">
    <property type="entry name" value="NADPH-DEPENDENT PTERIN ALDEHYDE REDUCTASE"/>
    <property type="match status" value="1"/>
</dbReference>
<dbReference type="OrthoDB" id="9775296at2"/>
<dbReference type="InterPro" id="IPR053241">
    <property type="entry name" value="NADPH_pterin_aldehyde_rdct"/>
</dbReference>
<reference evidence="4 5" key="1">
    <citation type="submission" date="2017-01" db="EMBL/GenBank/DDBJ databases">
        <title>Genome analysis of Paenibacillus selenitrireducens ES3-24.</title>
        <authorList>
            <person name="Xu D."/>
            <person name="Yao R."/>
            <person name="Zheng S."/>
        </authorList>
    </citation>
    <scope>NUCLEOTIDE SEQUENCE [LARGE SCALE GENOMIC DNA]</scope>
    <source>
        <strain evidence="4 5">ES3-24</strain>
    </source>
</reference>
<keyword evidence="5" id="KW-1185">Reference proteome</keyword>
<proteinExistence type="inferred from homology"/>
<name>A0A1T2X1X1_9BACL</name>
<dbReference type="PANTHER" id="PTHR45267">
    <property type="match status" value="1"/>
</dbReference>
<feature type="domain" description="Ketoreductase" evidence="3">
    <location>
        <begin position="7"/>
        <end position="189"/>
    </location>
</feature>
<dbReference type="SUPFAM" id="SSF51735">
    <property type="entry name" value="NAD(P)-binding Rossmann-fold domains"/>
    <property type="match status" value="1"/>
</dbReference>
<organism evidence="4 5">
    <name type="scientific">Paenibacillus selenitireducens</name>
    <dbReference type="NCBI Taxonomy" id="1324314"/>
    <lineage>
        <taxon>Bacteria</taxon>
        <taxon>Bacillati</taxon>
        <taxon>Bacillota</taxon>
        <taxon>Bacilli</taxon>
        <taxon>Bacillales</taxon>
        <taxon>Paenibacillaceae</taxon>
        <taxon>Paenibacillus</taxon>
    </lineage>
</organism>
<evidence type="ECO:0000256" key="2">
    <source>
        <dbReference type="RuleBase" id="RU000363"/>
    </source>
</evidence>
<dbReference type="EMBL" id="MSZX01000013">
    <property type="protein sequence ID" value="OPA73862.1"/>
    <property type="molecule type" value="Genomic_DNA"/>
</dbReference>
<comment type="similarity">
    <text evidence="1 2">Belongs to the short-chain dehydrogenases/reductases (SDR) family.</text>
</comment>
<dbReference type="InterPro" id="IPR036291">
    <property type="entry name" value="NAD(P)-bd_dom_sf"/>
</dbReference>
<dbReference type="PROSITE" id="PS00061">
    <property type="entry name" value="ADH_SHORT"/>
    <property type="match status" value="1"/>
</dbReference>
<sequence>MTNKEKKLVVITGVTQGLGRAMLDRFDHLGWTIAGCGRSDAGMARLREQFDRRHMLETADVTDEQAVMKWAEDTLQRFGPPDLLINNASAVNRNAPIWDISNQEFAQVMRVNVEGAVNVIRAFVPAMMRDEKGIIINISSSWGRAGEAGLAPYCASKFAIEGLTQSMALELPPSMAAVALDPGGGIRTAMLEACGPQYLADSKAPEEWSRIAVPYILSLTSEDNGKSLTCPDVVK</sequence>
<evidence type="ECO:0000259" key="3">
    <source>
        <dbReference type="SMART" id="SM00822"/>
    </source>
</evidence>
<evidence type="ECO:0000313" key="4">
    <source>
        <dbReference type="EMBL" id="OPA73862.1"/>
    </source>
</evidence>
<protein>
    <submittedName>
        <fullName evidence="4">Short-chain dehydrogenase</fullName>
    </submittedName>
</protein>
<accession>A0A1T2X1X1</accession>
<dbReference type="STRING" id="1324314.BVG16_25820"/>
<evidence type="ECO:0000313" key="5">
    <source>
        <dbReference type="Proteomes" id="UP000190188"/>
    </source>
</evidence>
<dbReference type="InterPro" id="IPR057326">
    <property type="entry name" value="KR_dom"/>
</dbReference>
<dbReference type="CDD" id="cd05233">
    <property type="entry name" value="SDR_c"/>
    <property type="match status" value="1"/>
</dbReference>
<dbReference type="InterPro" id="IPR002347">
    <property type="entry name" value="SDR_fam"/>
</dbReference>
<gene>
    <name evidence="4" type="ORF">BVG16_25820</name>
</gene>
<comment type="caution">
    <text evidence="4">The sequence shown here is derived from an EMBL/GenBank/DDBJ whole genome shotgun (WGS) entry which is preliminary data.</text>
</comment>
<dbReference type="Gene3D" id="3.40.50.720">
    <property type="entry name" value="NAD(P)-binding Rossmann-like Domain"/>
    <property type="match status" value="1"/>
</dbReference>
<dbReference type="AlphaFoldDB" id="A0A1T2X1X1"/>
<evidence type="ECO:0000256" key="1">
    <source>
        <dbReference type="ARBA" id="ARBA00006484"/>
    </source>
</evidence>
<dbReference type="SMART" id="SM00822">
    <property type="entry name" value="PKS_KR"/>
    <property type="match status" value="1"/>
</dbReference>
<dbReference type="InterPro" id="IPR020904">
    <property type="entry name" value="Sc_DH/Rdtase_CS"/>
</dbReference>
<dbReference type="Pfam" id="PF00106">
    <property type="entry name" value="adh_short"/>
    <property type="match status" value="1"/>
</dbReference>
<dbReference type="RefSeq" id="WP_078502091.1">
    <property type="nucleotide sequence ID" value="NZ_MSZX01000013.1"/>
</dbReference>
<dbReference type="PRINTS" id="PR00080">
    <property type="entry name" value="SDRFAMILY"/>
</dbReference>
<dbReference type="Proteomes" id="UP000190188">
    <property type="component" value="Unassembled WGS sequence"/>
</dbReference>
<dbReference type="PRINTS" id="PR00081">
    <property type="entry name" value="GDHRDH"/>
</dbReference>